<dbReference type="CDD" id="cd00118">
    <property type="entry name" value="LysM"/>
    <property type="match status" value="1"/>
</dbReference>
<dbReference type="InterPro" id="IPR036779">
    <property type="entry name" value="LysM_dom_sf"/>
</dbReference>
<keyword evidence="1" id="KW-0812">Transmembrane</keyword>
<feature type="transmembrane region" description="Helical" evidence="1">
    <location>
        <begin position="42"/>
        <end position="65"/>
    </location>
</feature>
<keyword evidence="1" id="KW-0472">Membrane</keyword>
<dbReference type="Proteomes" id="UP000474676">
    <property type="component" value="Unassembled WGS sequence"/>
</dbReference>
<dbReference type="PROSITE" id="PS51782">
    <property type="entry name" value="LYSM"/>
    <property type="match status" value="1"/>
</dbReference>
<keyword evidence="4" id="KW-1185">Reference proteome</keyword>
<proteinExistence type="predicted"/>
<gene>
    <name evidence="3" type="ORF">FYJ64_07250</name>
</gene>
<protein>
    <submittedName>
        <fullName evidence="3">LysM peptidoglycan-binding domain-containing protein</fullName>
    </submittedName>
</protein>
<organism evidence="3 4">
    <name type="scientific">Hornefia butyriciproducens</name>
    <dbReference type="NCBI Taxonomy" id="2652293"/>
    <lineage>
        <taxon>Bacteria</taxon>
        <taxon>Bacillati</taxon>
        <taxon>Bacillota</taxon>
        <taxon>Clostridia</taxon>
        <taxon>Peptostreptococcales</taxon>
        <taxon>Anaerovoracaceae</taxon>
        <taxon>Hornefia</taxon>
    </lineage>
</organism>
<dbReference type="AlphaFoldDB" id="A0A6L5Y658"/>
<dbReference type="InterPro" id="IPR018392">
    <property type="entry name" value="LysM"/>
</dbReference>
<feature type="domain" description="LysM" evidence="2">
    <location>
        <begin position="77"/>
        <end position="127"/>
    </location>
</feature>
<evidence type="ECO:0000259" key="2">
    <source>
        <dbReference type="PROSITE" id="PS51782"/>
    </source>
</evidence>
<evidence type="ECO:0000313" key="4">
    <source>
        <dbReference type="Proteomes" id="UP000474676"/>
    </source>
</evidence>
<evidence type="ECO:0000256" key="1">
    <source>
        <dbReference type="SAM" id="Phobius"/>
    </source>
</evidence>
<evidence type="ECO:0000313" key="3">
    <source>
        <dbReference type="EMBL" id="MST52106.1"/>
    </source>
</evidence>
<dbReference type="SUPFAM" id="SSF54106">
    <property type="entry name" value="LysM domain"/>
    <property type="match status" value="1"/>
</dbReference>
<sequence length="131" mass="14786">MFALLLTTNIHSDTILVRTNVPGERFVQEVYMMRKMRIASKFRFTIFMVIVLLTVFTAASTIAGFNTANSLSMDQYRCVEIESGDTLWSIAAEYAPDNQDVRQVVHDICETNDIQANDIASGQKILVPVYD</sequence>
<dbReference type="EMBL" id="VUMZ01000006">
    <property type="protein sequence ID" value="MST52106.1"/>
    <property type="molecule type" value="Genomic_DNA"/>
</dbReference>
<keyword evidence="1" id="KW-1133">Transmembrane helix</keyword>
<accession>A0A6L5Y658</accession>
<dbReference type="Pfam" id="PF01476">
    <property type="entry name" value="LysM"/>
    <property type="match status" value="1"/>
</dbReference>
<reference evidence="3 4" key="1">
    <citation type="submission" date="2019-08" db="EMBL/GenBank/DDBJ databases">
        <title>In-depth cultivation of the pig gut microbiome towards novel bacterial diversity and tailored functional studies.</title>
        <authorList>
            <person name="Wylensek D."/>
            <person name="Hitch T.C.A."/>
            <person name="Clavel T."/>
        </authorList>
    </citation>
    <scope>NUCLEOTIDE SEQUENCE [LARGE SCALE GENOMIC DNA]</scope>
    <source>
        <strain evidence="3 4">WCA-MUC-591-APC-3H</strain>
    </source>
</reference>
<name>A0A6L5Y658_9FIRM</name>
<dbReference type="Gene3D" id="3.10.350.10">
    <property type="entry name" value="LysM domain"/>
    <property type="match status" value="1"/>
</dbReference>
<comment type="caution">
    <text evidence="3">The sequence shown here is derived from an EMBL/GenBank/DDBJ whole genome shotgun (WGS) entry which is preliminary data.</text>
</comment>